<proteinExistence type="predicted"/>
<accession>A0A7S0ZJX0</accession>
<reference evidence="1" key="1">
    <citation type="submission" date="2021-01" db="EMBL/GenBank/DDBJ databases">
        <authorList>
            <person name="Corre E."/>
            <person name="Pelletier E."/>
            <person name="Niang G."/>
            <person name="Scheremetjew M."/>
            <person name="Finn R."/>
            <person name="Kale V."/>
            <person name="Holt S."/>
            <person name="Cochrane G."/>
            <person name="Meng A."/>
            <person name="Brown T."/>
            <person name="Cohen L."/>
        </authorList>
    </citation>
    <scope>NUCLEOTIDE SEQUENCE</scope>
    <source>
        <strain evidence="1">CCMP3278</strain>
    </source>
</reference>
<protein>
    <submittedName>
        <fullName evidence="1">Uncharacterized protein</fullName>
    </submittedName>
</protein>
<name>A0A7S0ZJX0_9RHOD</name>
<organism evidence="1">
    <name type="scientific">Timspurckia oligopyrenoides</name>
    <dbReference type="NCBI Taxonomy" id="708627"/>
    <lineage>
        <taxon>Eukaryota</taxon>
        <taxon>Rhodophyta</taxon>
        <taxon>Bangiophyceae</taxon>
        <taxon>Porphyridiales</taxon>
        <taxon>Porphyridiaceae</taxon>
        <taxon>Timspurckia</taxon>
    </lineage>
</organism>
<dbReference type="EMBL" id="HBFP01011855">
    <property type="protein sequence ID" value="CAD8824181.1"/>
    <property type="molecule type" value="Transcribed_RNA"/>
</dbReference>
<gene>
    <name evidence="1" type="ORF">TOLI1172_LOCUS8580</name>
</gene>
<evidence type="ECO:0000313" key="1">
    <source>
        <dbReference type="EMBL" id="CAD8824181.1"/>
    </source>
</evidence>
<sequence length="108" mass="12336">MPRVDNKRQMLGKCKNVEVRVTSLSDGPISTSFLESECSEGDLSMHCVKKEHLQVHPVFSYKGTTYTKKRTETLELVEEQKSLFKDVQLLRETFEAKQAPCGSMHSEK</sequence>
<dbReference type="AlphaFoldDB" id="A0A7S0ZJX0"/>